<dbReference type="EC" id="3.2.2.31" evidence="4 14"/>
<keyword evidence="8 14" id="KW-0227">DNA damage</keyword>
<name>A0A7W8H8U6_9FIRM</name>
<evidence type="ECO:0000256" key="3">
    <source>
        <dbReference type="ARBA" id="ARBA00008343"/>
    </source>
</evidence>
<keyword evidence="17" id="KW-1185">Reference proteome</keyword>
<keyword evidence="10 14" id="KW-0408">Iron</keyword>
<evidence type="ECO:0000256" key="11">
    <source>
        <dbReference type="ARBA" id="ARBA00023014"/>
    </source>
</evidence>
<keyword evidence="6" id="KW-0004">4Fe-4S</keyword>
<evidence type="ECO:0000256" key="6">
    <source>
        <dbReference type="ARBA" id="ARBA00022485"/>
    </source>
</evidence>
<dbReference type="InterPro" id="IPR015797">
    <property type="entry name" value="NUDIX_hydrolase-like_dom_sf"/>
</dbReference>
<dbReference type="CDD" id="cd00056">
    <property type="entry name" value="ENDO3c"/>
    <property type="match status" value="1"/>
</dbReference>
<dbReference type="GO" id="GO:0046872">
    <property type="term" value="F:metal ion binding"/>
    <property type="evidence" value="ECO:0007669"/>
    <property type="project" value="UniProtKB-UniRule"/>
</dbReference>
<dbReference type="PANTHER" id="PTHR42944">
    <property type="entry name" value="ADENINE DNA GLYCOSYLASE"/>
    <property type="match status" value="1"/>
</dbReference>
<evidence type="ECO:0000256" key="7">
    <source>
        <dbReference type="ARBA" id="ARBA00022723"/>
    </source>
</evidence>
<dbReference type="PROSITE" id="PS00764">
    <property type="entry name" value="ENDONUCLEASE_III_1"/>
    <property type="match status" value="1"/>
</dbReference>
<dbReference type="InterPro" id="IPR004035">
    <property type="entry name" value="Endouclease-III_FeS-bd_BS"/>
</dbReference>
<comment type="cofactor">
    <cofactor evidence="14">
        <name>[4Fe-4S] cluster</name>
        <dbReference type="ChEBI" id="CHEBI:49883"/>
    </cofactor>
    <text evidence="14">Binds 1 [4Fe-4S] cluster.</text>
</comment>
<dbReference type="Gene3D" id="3.90.79.10">
    <property type="entry name" value="Nucleoside Triphosphate Pyrophosphohydrolase"/>
    <property type="match status" value="1"/>
</dbReference>
<evidence type="ECO:0000256" key="2">
    <source>
        <dbReference type="ARBA" id="ARBA00002933"/>
    </source>
</evidence>
<sequence>MKQLFNCQKNPKDTLINNLTSHLRHKDFVQAIIRWYRVQGRDLPWRRTNDPYAIWISEIMLQQTQVDTVIPYYHRFMEAFPNVYSLAHAPMDEIYKLWEGLGYYRRASHLKEAAAAIVNDFDGEFPHTYKDILSLKGVGPYTASAISSIAFKLPKGVIDGNTLRILSRILNCQENIAKDSTKKLYQEIMDQLIALGDPSDFNQGMMDLGAMICTPKNPACQNCPVRDFCQASQSQTQKLLPVNIKNKNKEDIYFITAILRYKDKYFLIKNKDGLLSGLYGLVQYETESPRGFEDAFYDAYHTSVRLLEYETEFRHVFSHRVWHMSVYYGEIEGPQNQKLADHLYTYEELQKLPIPTAHKKILDF</sequence>
<evidence type="ECO:0000313" key="17">
    <source>
        <dbReference type="Proteomes" id="UP000543642"/>
    </source>
</evidence>
<dbReference type="InterPro" id="IPR023170">
    <property type="entry name" value="HhH_base_excis_C"/>
</dbReference>
<dbReference type="InterPro" id="IPR000445">
    <property type="entry name" value="HhH_motif"/>
</dbReference>
<evidence type="ECO:0000256" key="4">
    <source>
        <dbReference type="ARBA" id="ARBA00012045"/>
    </source>
</evidence>
<dbReference type="CDD" id="cd03431">
    <property type="entry name" value="NUDIX_DNA_Glycosylase_C-MutY"/>
    <property type="match status" value="1"/>
</dbReference>
<evidence type="ECO:0000256" key="5">
    <source>
        <dbReference type="ARBA" id="ARBA00022023"/>
    </source>
</evidence>
<evidence type="ECO:0000256" key="12">
    <source>
        <dbReference type="ARBA" id="ARBA00023204"/>
    </source>
</evidence>
<proteinExistence type="inferred from homology"/>
<dbReference type="SUPFAM" id="SSF55811">
    <property type="entry name" value="Nudix"/>
    <property type="match status" value="1"/>
</dbReference>
<comment type="catalytic activity">
    <reaction evidence="1 14">
        <text>Hydrolyzes free adenine bases from 7,8-dihydro-8-oxoguanine:adenine mismatched double-stranded DNA, leaving an apurinic site.</text>
        <dbReference type="EC" id="3.2.2.31"/>
    </reaction>
</comment>
<dbReference type="SMART" id="SM00478">
    <property type="entry name" value="ENDO3c"/>
    <property type="match status" value="1"/>
</dbReference>
<dbReference type="PANTHER" id="PTHR42944:SF1">
    <property type="entry name" value="ADENINE DNA GLYCOSYLASE"/>
    <property type="match status" value="1"/>
</dbReference>
<dbReference type="GO" id="GO:0035485">
    <property type="term" value="F:adenine/guanine mispair binding"/>
    <property type="evidence" value="ECO:0007669"/>
    <property type="project" value="TreeGrafter"/>
</dbReference>
<dbReference type="AlphaFoldDB" id="A0A7W8H8U6"/>
<dbReference type="NCBIfam" id="TIGR01084">
    <property type="entry name" value="mutY"/>
    <property type="match status" value="1"/>
</dbReference>
<evidence type="ECO:0000256" key="8">
    <source>
        <dbReference type="ARBA" id="ARBA00022763"/>
    </source>
</evidence>
<comment type="function">
    <text evidence="2">Adenine glycosylase active on G-A mispairs. MutY also corrects error-prone DNA synthesis past GO lesions which are due to the oxidatively damaged form of guanine: 7,8-dihydro-8-oxoguanine (8-oxo-dGTP).</text>
</comment>
<dbReference type="Pfam" id="PF10576">
    <property type="entry name" value="EndIII_4Fe-2S"/>
    <property type="match status" value="1"/>
</dbReference>
<dbReference type="Pfam" id="PF14815">
    <property type="entry name" value="NUDIX_4"/>
    <property type="match status" value="1"/>
</dbReference>
<dbReference type="SMART" id="SM00525">
    <property type="entry name" value="FES"/>
    <property type="match status" value="1"/>
</dbReference>
<keyword evidence="12" id="KW-0234">DNA repair</keyword>
<dbReference type="InterPro" id="IPR003651">
    <property type="entry name" value="Endonuclease3_FeS-loop_motif"/>
</dbReference>
<gene>
    <name evidence="16" type="ORF">HNP82_000946</name>
</gene>
<protein>
    <recommendedName>
        <fullName evidence="5 14">Adenine DNA glycosylase</fullName>
        <ecNumber evidence="4 14">3.2.2.31</ecNumber>
    </recommendedName>
</protein>
<evidence type="ECO:0000313" key="16">
    <source>
        <dbReference type="EMBL" id="MBB5263848.1"/>
    </source>
</evidence>
<keyword evidence="13 14" id="KW-0326">Glycosidase</keyword>
<dbReference type="SUPFAM" id="SSF48150">
    <property type="entry name" value="DNA-glycosylase"/>
    <property type="match status" value="1"/>
</dbReference>
<evidence type="ECO:0000256" key="1">
    <source>
        <dbReference type="ARBA" id="ARBA00000843"/>
    </source>
</evidence>
<dbReference type="GO" id="GO:0051539">
    <property type="term" value="F:4 iron, 4 sulfur cluster binding"/>
    <property type="evidence" value="ECO:0007669"/>
    <property type="project" value="UniProtKB-UniRule"/>
</dbReference>
<keyword evidence="7" id="KW-0479">Metal-binding</keyword>
<evidence type="ECO:0000256" key="10">
    <source>
        <dbReference type="ARBA" id="ARBA00023004"/>
    </source>
</evidence>
<comment type="similarity">
    <text evidence="3 14">Belongs to the Nth/MutY family.</text>
</comment>
<evidence type="ECO:0000256" key="9">
    <source>
        <dbReference type="ARBA" id="ARBA00022801"/>
    </source>
</evidence>
<dbReference type="Proteomes" id="UP000543642">
    <property type="component" value="Unassembled WGS sequence"/>
</dbReference>
<dbReference type="FunFam" id="1.10.340.30:FF:000002">
    <property type="entry name" value="Adenine DNA glycosylase"/>
    <property type="match status" value="1"/>
</dbReference>
<dbReference type="GO" id="GO:0000701">
    <property type="term" value="F:purine-specific mismatch base pair DNA N-glycosylase activity"/>
    <property type="evidence" value="ECO:0007669"/>
    <property type="project" value="UniProtKB-EC"/>
</dbReference>
<dbReference type="InterPro" id="IPR044298">
    <property type="entry name" value="MIG/MutY"/>
</dbReference>
<dbReference type="InterPro" id="IPR005760">
    <property type="entry name" value="A/G_AdeGlyc_MutY"/>
</dbReference>
<evidence type="ECO:0000259" key="15">
    <source>
        <dbReference type="SMART" id="SM00478"/>
    </source>
</evidence>
<dbReference type="InterPro" id="IPR029119">
    <property type="entry name" value="MutY_C"/>
</dbReference>
<dbReference type="GO" id="GO:0006284">
    <property type="term" value="P:base-excision repair"/>
    <property type="evidence" value="ECO:0007669"/>
    <property type="project" value="UniProtKB-UniRule"/>
</dbReference>
<comment type="caution">
    <text evidence="16">The sequence shown here is derived from an EMBL/GenBank/DDBJ whole genome shotgun (WGS) entry which is preliminary data.</text>
</comment>
<organism evidence="16 17">
    <name type="scientific">Catenibacillus scindens</name>
    <dbReference type="NCBI Taxonomy" id="673271"/>
    <lineage>
        <taxon>Bacteria</taxon>
        <taxon>Bacillati</taxon>
        <taxon>Bacillota</taxon>
        <taxon>Clostridia</taxon>
        <taxon>Lachnospirales</taxon>
        <taxon>Lachnospiraceae</taxon>
        <taxon>Catenibacillus</taxon>
    </lineage>
</organism>
<evidence type="ECO:0000256" key="13">
    <source>
        <dbReference type="ARBA" id="ARBA00023295"/>
    </source>
</evidence>
<dbReference type="Pfam" id="PF00730">
    <property type="entry name" value="HhH-GPD"/>
    <property type="match status" value="1"/>
</dbReference>
<evidence type="ECO:0000256" key="14">
    <source>
        <dbReference type="RuleBase" id="RU365096"/>
    </source>
</evidence>
<feature type="domain" description="HhH-GPD" evidence="15">
    <location>
        <begin position="60"/>
        <end position="211"/>
    </location>
</feature>
<keyword evidence="11" id="KW-0411">Iron-sulfur</keyword>
<keyword evidence="9 16" id="KW-0378">Hydrolase</keyword>
<accession>A0A7W8H8U6</accession>
<dbReference type="InterPro" id="IPR003265">
    <property type="entry name" value="HhH-GPD_domain"/>
</dbReference>
<dbReference type="GO" id="GO:0032357">
    <property type="term" value="F:oxidized purine DNA binding"/>
    <property type="evidence" value="ECO:0007669"/>
    <property type="project" value="TreeGrafter"/>
</dbReference>
<dbReference type="RefSeq" id="WP_183772011.1">
    <property type="nucleotide sequence ID" value="NZ_JACHFW010000002.1"/>
</dbReference>
<dbReference type="EMBL" id="JACHFW010000002">
    <property type="protein sequence ID" value="MBB5263848.1"/>
    <property type="molecule type" value="Genomic_DNA"/>
</dbReference>
<dbReference type="Gene3D" id="1.10.340.30">
    <property type="entry name" value="Hypothetical protein, domain 2"/>
    <property type="match status" value="1"/>
</dbReference>
<dbReference type="GO" id="GO:0034039">
    <property type="term" value="F:8-oxo-7,8-dihydroguanine DNA N-glycosylase activity"/>
    <property type="evidence" value="ECO:0007669"/>
    <property type="project" value="TreeGrafter"/>
</dbReference>
<dbReference type="InterPro" id="IPR011257">
    <property type="entry name" value="DNA_glycosylase"/>
</dbReference>
<dbReference type="GO" id="GO:0006298">
    <property type="term" value="P:mismatch repair"/>
    <property type="evidence" value="ECO:0007669"/>
    <property type="project" value="TreeGrafter"/>
</dbReference>
<dbReference type="Pfam" id="PF00633">
    <property type="entry name" value="HHH"/>
    <property type="match status" value="1"/>
</dbReference>
<dbReference type="Gene3D" id="1.10.1670.10">
    <property type="entry name" value="Helix-hairpin-Helix base-excision DNA repair enzymes (C-terminal)"/>
    <property type="match status" value="1"/>
</dbReference>
<reference evidence="16 17" key="1">
    <citation type="submission" date="2020-08" db="EMBL/GenBank/DDBJ databases">
        <title>Genomic Encyclopedia of Type Strains, Phase IV (KMG-IV): sequencing the most valuable type-strain genomes for metagenomic binning, comparative biology and taxonomic classification.</title>
        <authorList>
            <person name="Goeker M."/>
        </authorList>
    </citation>
    <scope>NUCLEOTIDE SEQUENCE [LARGE SCALE GENOMIC DNA]</scope>
    <source>
        <strain evidence="16 17">DSM 106146</strain>
    </source>
</reference>